<name>A0AAF0YW44_9CORY</name>
<dbReference type="Gene3D" id="1.10.287.860">
    <property type="entry name" value="Nucleotidyltransferase"/>
    <property type="match status" value="1"/>
</dbReference>
<dbReference type="SMART" id="SM00954">
    <property type="entry name" value="RelA_SpoT"/>
    <property type="match status" value="1"/>
</dbReference>
<dbReference type="AlphaFoldDB" id="A0AAF0YW44"/>
<accession>A0AAF0YW44</accession>
<feature type="domain" description="RelA/SpoT" evidence="1">
    <location>
        <begin position="47"/>
        <end position="175"/>
    </location>
</feature>
<proteinExistence type="predicted"/>
<dbReference type="PANTHER" id="PTHR41773">
    <property type="entry name" value="GTP PYROPHOSPHATASE-RELATED"/>
    <property type="match status" value="1"/>
</dbReference>
<organism evidence="2 3">
    <name type="scientific">Corynebacterium pyruviciproducens</name>
    <dbReference type="NCBI Taxonomy" id="598660"/>
    <lineage>
        <taxon>Bacteria</taxon>
        <taxon>Bacillati</taxon>
        <taxon>Actinomycetota</taxon>
        <taxon>Actinomycetes</taxon>
        <taxon>Mycobacteriales</taxon>
        <taxon>Corynebacteriaceae</taxon>
        <taxon>Corynebacterium</taxon>
    </lineage>
</organism>
<dbReference type="Gene3D" id="3.30.460.10">
    <property type="entry name" value="Beta Polymerase, domain 2"/>
    <property type="match status" value="1"/>
</dbReference>
<gene>
    <name evidence="2" type="ORF">CYJ47_04355</name>
</gene>
<dbReference type="InterPro" id="IPR007685">
    <property type="entry name" value="RelA_SpoT"/>
</dbReference>
<dbReference type="EMBL" id="CP136958">
    <property type="protein sequence ID" value="WOT03009.1"/>
    <property type="molecule type" value="Genomic_DNA"/>
</dbReference>
<reference evidence="2" key="1">
    <citation type="submission" date="2017-12" db="EMBL/GenBank/DDBJ databases">
        <authorList>
            <person name="Thomas-White K."/>
            <person name="Wolfe A.J."/>
        </authorList>
    </citation>
    <scope>NUCLEOTIDE SEQUENCE</scope>
    <source>
        <strain evidence="2">UMB0763</strain>
    </source>
</reference>
<evidence type="ECO:0000313" key="3">
    <source>
        <dbReference type="Proteomes" id="UP000234560"/>
    </source>
</evidence>
<reference evidence="2" key="2">
    <citation type="submission" date="2023-10" db="EMBL/GenBank/DDBJ databases">
        <authorList>
            <person name="Choi B."/>
        </authorList>
    </citation>
    <scope>NUCLEOTIDE SEQUENCE</scope>
    <source>
        <strain evidence="2">UMB0763</strain>
    </source>
</reference>
<dbReference type="Pfam" id="PF04607">
    <property type="entry name" value="RelA_SpoT"/>
    <property type="match status" value="1"/>
</dbReference>
<dbReference type="SUPFAM" id="SSF81301">
    <property type="entry name" value="Nucleotidyltransferase"/>
    <property type="match status" value="1"/>
</dbReference>
<evidence type="ECO:0000259" key="1">
    <source>
        <dbReference type="SMART" id="SM00954"/>
    </source>
</evidence>
<evidence type="ECO:0000313" key="2">
    <source>
        <dbReference type="EMBL" id="WOT03009.1"/>
    </source>
</evidence>
<dbReference type="KEGG" id="cpyr:CYJ47_04355"/>
<dbReference type="Proteomes" id="UP000234560">
    <property type="component" value="Chromosome"/>
</dbReference>
<dbReference type="PANTHER" id="PTHR41773:SF1">
    <property type="entry name" value="RELA_SPOT DOMAIN-CONTAINING PROTEIN"/>
    <property type="match status" value="1"/>
</dbReference>
<sequence>MTKPNLERLEQEYDTFVREHPTLESDIRFALEDCVSDAGIAYDRVDTRIKSWRSFAAKAAKCDEDSSLLYPHPWEQITDVVGARIITYHSTEIPRVIKTLEQMFTVLRSVDKAAETRISGGFGYGSHHLIVQVTEETEDLESYAGLVFEVQLRTILQHAWAEFEHDIRYKGAGTGADPVIDRSFTLAAGLIELADQEFDQIAHVRADSHPVAGNVPLTDGNLPHVLTLMLGDRFPRSKSEVYPWLEEILTANGVRTVADLEAITSPDDVALVLDALQYQYVPSQVRLVDDLLLARFGPSHIARTGHSGYRPGRRPARLQRRLKKLQAKRKADDERR</sequence>
<dbReference type="RefSeq" id="WP_101678325.1">
    <property type="nucleotide sequence ID" value="NZ_CAMYCO010000002.1"/>
</dbReference>
<protein>
    <submittedName>
        <fullName evidence="2">GTP pyrophosphokinase family protein</fullName>
    </submittedName>
</protein>
<dbReference type="GO" id="GO:0015969">
    <property type="term" value="P:guanosine tetraphosphate metabolic process"/>
    <property type="evidence" value="ECO:0007669"/>
    <property type="project" value="InterPro"/>
</dbReference>
<dbReference type="InterPro" id="IPR043519">
    <property type="entry name" value="NT_sf"/>
</dbReference>
<dbReference type="CDD" id="cd05399">
    <property type="entry name" value="NT_Rel-Spo_like"/>
    <property type="match status" value="1"/>
</dbReference>